<feature type="region of interest" description="Disordered" evidence="6">
    <location>
        <begin position="954"/>
        <end position="980"/>
    </location>
</feature>
<keyword evidence="3 4" id="KW-0238">DNA-binding</keyword>
<reference evidence="7" key="1">
    <citation type="submission" date="2019-12" db="EMBL/GenBank/DDBJ databases">
        <authorList>
            <person name="Scholes J."/>
        </authorList>
    </citation>
    <scope>NUCLEOTIDE SEQUENCE</scope>
</reference>
<dbReference type="OrthoDB" id="1932291at2759"/>
<feature type="region of interest" description="Disordered" evidence="6">
    <location>
        <begin position="29"/>
        <end position="64"/>
    </location>
</feature>
<evidence type="ECO:0000256" key="6">
    <source>
        <dbReference type="SAM" id="MobiDB-lite"/>
    </source>
</evidence>
<feature type="compositionally biased region" description="Polar residues" evidence="6">
    <location>
        <begin position="29"/>
        <end position="41"/>
    </location>
</feature>
<feature type="compositionally biased region" description="Basic and acidic residues" evidence="6">
    <location>
        <begin position="268"/>
        <end position="279"/>
    </location>
</feature>
<dbReference type="InterPro" id="IPR012340">
    <property type="entry name" value="NA-bd_OB-fold"/>
</dbReference>
<name>A0A9N7RGL9_STRHE</name>
<feature type="compositionally biased region" description="Basic and acidic residues" evidence="6">
    <location>
        <begin position="527"/>
        <end position="556"/>
    </location>
</feature>
<dbReference type="PANTHER" id="PTHR34224">
    <property type="entry name" value="INTERACTOR OF CONSTITUTIVE ACTIVE ROPS 2, CHLOROPLASTIC-RELATED"/>
    <property type="match status" value="1"/>
</dbReference>
<proteinExistence type="inferred from homology"/>
<feature type="region of interest" description="Disordered" evidence="6">
    <location>
        <begin position="486"/>
        <end position="557"/>
    </location>
</feature>
<keyword evidence="8" id="KW-1185">Reference proteome</keyword>
<keyword evidence="2 5" id="KW-0175">Coiled coil</keyword>
<feature type="compositionally biased region" description="Basic and acidic residues" evidence="6">
    <location>
        <begin position="954"/>
        <end position="973"/>
    </location>
</feature>
<evidence type="ECO:0000256" key="3">
    <source>
        <dbReference type="ARBA" id="ARBA00023125"/>
    </source>
</evidence>
<sequence>MNLLARTKLFSGGRSFPVQSFAGVHQSNHYSTKTAQFSPKTQRPAKNAGAQKPSDSVFSHESKKRAGLTVDCPKPIEIPYQVRAANSVNLIGRVRKPVQFESGANGNHFAAAVIAQEGGGGGRDSLVIPVVFEGDLAQAVACHVEEKDSVFVSGRLSMGPTRFAFGNGLGRYHLVAENFNFVEGFAKKKNDKRSGFSSFEIERGSVRDGVSSAKVEKPLSENVECDEEFSQKWKEAIEEAKVKTFSGEGDWASCSVSRNSNIKAKSLGHVETKPEKGDNKNSPSANKKKKKKKKNGEQSLDLWRDLVKSPKKWWDFRAHKSNGLVKENFPDFKHKDTADSLWVNNAPDWVLPGLARLEIDVKCVKDNAKKDSWMNLVENPSKWWDNRSEKKNSRYPDFKHKETGEGLWLNDDTPSWVLPGLARLEFDVKCVKDNAKKDSWMNLVENPSKWWDNRLEKKNSRYPDFKHKETGEGLWLNDDMSSWVLSRPGSLNVPQKRSPTKPNTERKLKTQGSDSDPSLSPSPVRKTPKDRSPINVERRSPRTPAVEKKKPSKVSELDSQLAHLQDELKIARDQLVSSESCKKKAEQDADEAKIQLATILAQLDKTQKQLHDLSDSEDARIEELRKISQERDKAWQSELEAIQKQHSMDSSALASALNEIQRLKSQLNKVSESEASQARHAESAHAEVHSLRIELEETLKLVETLKSQLTECRESEERALEEVCGAQMVLEVVKNAEEKLNLENGNVMELYKSLLVELNESRSKVSFLEGLVQKFQADFANVSKNNSAENEEIMKTEIDNLRNEVSRLRDALEDAERRYRDEYLEMTEQIKDANELVKLVKIESCKRESELEAKLNESKAEFEELKTKMIEKENAVQSELEFEQKKAEYTLEDLKANLVDKEMRLQAITEENESLKSEILKKEAEKSEERDGELAKADAARAAEREVLMKLKNMTEEADKSSRKAERLAKELDAAQAAGSEMEAELRRLKVQSDQWRKAAEAAAAMLSDGNNNGKFVEKMGGLDYQIIGGKMGSSPFSDDDLGVKKNGNVLKKIGVLLKKGQK</sequence>
<gene>
    <name evidence="7" type="ORF">SHERM_25273</name>
</gene>
<dbReference type="PROSITE" id="PS50935">
    <property type="entry name" value="SSB"/>
    <property type="match status" value="1"/>
</dbReference>
<comment type="caution">
    <text evidence="7">The sequence shown here is derived from an EMBL/GenBank/DDBJ whole genome shotgun (WGS) entry which is preliminary data.</text>
</comment>
<organism evidence="7 8">
    <name type="scientific">Striga hermonthica</name>
    <name type="common">Purple witchweed</name>
    <name type="synonym">Buchnera hermonthica</name>
    <dbReference type="NCBI Taxonomy" id="68872"/>
    <lineage>
        <taxon>Eukaryota</taxon>
        <taxon>Viridiplantae</taxon>
        <taxon>Streptophyta</taxon>
        <taxon>Embryophyta</taxon>
        <taxon>Tracheophyta</taxon>
        <taxon>Spermatophyta</taxon>
        <taxon>Magnoliopsida</taxon>
        <taxon>eudicotyledons</taxon>
        <taxon>Gunneridae</taxon>
        <taxon>Pentapetalae</taxon>
        <taxon>asterids</taxon>
        <taxon>lamiids</taxon>
        <taxon>Lamiales</taxon>
        <taxon>Orobanchaceae</taxon>
        <taxon>Buchnereae</taxon>
        <taxon>Striga</taxon>
    </lineage>
</organism>
<protein>
    <submittedName>
        <fullName evidence="7">Interactor of constitutive active ROPs 2-chloroplastic</fullName>
    </submittedName>
</protein>
<evidence type="ECO:0000256" key="1">
    <source>
        <dbReference type="ARBA" id="ARBA00009778"/>
    </source>
</evidence>
<evidence type="ECO:0000313" key="7">
    <source>
        <dbReference type="EMBL" id="CAA0829756.1"/>
    </source>
</evidence>
<feature type="compositionally biased region" description="Polar residues" evidence="6">
    <location>
        <begin position="492"/>
        <end position="502"/>
    </location>
</feature>
<dbReference type="Proteomes" id="UP001153555">
    <property type="component" value="Unassembled WGS sequence"/>
</dbReference>
<dbReference type="PANTHER" id="PTHR34224:SF4">
    <property type="entry name" value="INTERACTOR OF CONSTITUTIVE ACTIVE ROPS 2, CHLOROPLASTIC"/>
    <property type="match status" value="1"/>
</dbReference>
<dbReference type="EMBL" id="CACSLK010027789">
    <property type="protein sequence ID" value="CAA0829756.1"/>
    <property type="molecule type" value="Genomic_DNA"/>
</dbReference>
<accession>A0A9N7RGL9</accession>
<evidence type="ECO:0000256" key="5">
    <source>
        <dbReference type="SAM" id="Coils"/>
    </source>
</evidence>
<feature type="coiled-coil region" evidence="5">
    <location>
        <begin position="653"/>
        <end position="722"/>
    </location>
</feature>
<dbReference type="InterPro" id="IPR029688">
    <property type="entry name" value="ICR"/>
</dbReference>
<comment type="similarity">
    <text evidence="1">Belongs to the ICR family.</text>
</comment>
<feature type="coiled-coil region" evidence="5">
    <location>
        <begin position="784"/>
        <end position="925"/>
    </location>
</feature>
<dbReference type="Gene3D" id="2.40.50.140">
    <property type="entry name" value="Nucleic acid-binding proteins"/>
    <property type="match status" value="1"/>
</dbReference>
<dbReference type="InterPro" id="IPR000424">
    <property type="entry name" value="Primosome_PriB/ssb"/>
</dbReference>
<dbReference type="GO" id="GO:0003697">
    <property type="term" value="F:single-stranded DNA binding"/>
    <property type="evidence" value="ECO:0007669"/>
    <property type="project" value="InterPro"/>
</dbReference>
<evidence type="ECO:0000256" key="2">
    <source>
        <dbReference type="ARBA" id="ARBA00023054"/>
    </source>
</evidence>
<feature type="region of interest" description="Disordered" evidence="6">
    <location>
        <begin position="265"/>
        <end position="301"/>
    </location>
</feature>
<evidence type="ECO:0000256" key="4">
    <source>
        <dbReference type="PROSITE-ProRule" id="PRU00252"/>
    </source>
</evidence>
<dbReference type="SUPFAM" id="SSF50249">
    <property type="entry name" value="Nucleic acid-binding proteins"/>
    <property type="match status" value="1"/>
</dbReference>
<evidence type="ECO:0000313" key="8">
    <source>
        <dbReference type="Proteomes" id="UP001153555"/>
    </source>
</evidence>
<feature type="compositionally biased region" description="Low complexity" evidence="6">
    <location>
        <begin position="513"/>
        <end position="523"/>
    </location>
</feature>
<dbReference type="AlphaFoldDB" id="A0A9N7RGL9"/>